<dbReference type="SMART" id="SM00345">
    <property type="entry name" value="HTH_GNTR"/>
    <property type="match status" value="1"/>
</dbReference>
<evidence type="ECO:0000256" key="2">
    <source>
        <dbReference type="ARBA" id="ARBA00023125"/>
    </source>
</evidence>
<keyword evidence="1" id="KW-0805">Transcription regulation</keyword>
<dbReference type="InterPro" id="IPR036388">
    <property type="entry name" value="WH-like_DNA-bd_sf"/>
</dbReference>
<dbReference type="Gene3D" id="1.20.120.530">
    <property type="entry name" value="GntR ligand-binding domain-like"/>
    <property type="match status" value="1"/>
</dbReference>
<proteinExistence type="predicted"/>
<sequence>MPAVKIERHAAPLRQQVVLQLREDILEGVLAPGDRLLENTLCESYGVSRTVVREALRQLETESLITMLPGRGPIVTVLTRHDIESLYEVRRALEGLAAELFAREASDDQAARMRILIDSMEHRYLRGTVESREESKEEFYRLLLEGAGNPVLESQLRGVHTRIGLFRRYAFVDERRVAISMEELRQIVHELAVTRDPFAARQASEHHIQLAGELAVLEYTKRLGHSGQPSQTEAIAI</sequence>
<evidence type="ECO:0000256" key="1">
    <source>
        <dbReference type="ARBA" id="ARBA00023015"/>
    </source>
</evidence>
<dbReference type="Proteomes" id="UP001500929">
    <property type="component" value="Unassembled WGS sequence"/>
</dbReference>
<name>A0ABP5Q8G3_9MICO</name>
<evidence type="ECO:0000256" key="3">
    <source>
        <dbReference type="ARBA" id="ARBA00023163"/>
    </source>
</evidence>
<dbReference type="InterPro" id="IPR000524">
    <property type="entry name" value="Tscrpt_reg_HTH_GntR"/>
</dbReference>
<feature type="domain" description="HTH gntR-type" evidence="4">
    <location>
        <begin position="11"/>
        <end position="78"/>
    </location>
</feature>
<dbReference type="EMBL" id="BAAAQY010000003">
    <property type="protein sequence ID" value="GAA2228546.1"/>
    <property type="molecule type" value="Genomic_DNA"/>
</dbReference>
<protein>
    <submittedName>
        <fullName evidence="5">GntR family transcriptional regulator</fullName>
    </submittedName>
</protein>
<evidence type="ECO:0000313" key="6">
    <source>
        <dbReference type="Proteomes" id="UP001500929"/>
    </source>
</evidence>
<dbReference type="PROSITE" id="PS50949">
    <property type="entry name" value="HTH_GNTR"/>
    <property type="match status" value="1"/>
</dbReference>
<dbReference type="PRINTS" id="PR00035">
    <property type="entry name" value="HTHGNTR"/>
</dbReference>
<dbReference type="InterPro" id="IPR036390">
    <property type="entry name" value="WH_DNA-bd_sf"/>
</dbReference>
<keyword evidence="3" id="KW-0804">Transcription</keyword>
<evidence type="ECO:0000259" key="4">
    <source>
        <dbReference type="PROSITE" id="PS50949"/>
    </source>
</evidence>
<organism evidence="5 6">
    <name type="scientific">Herbiconiux moechotypicola</name>
    <dbReference type="NCBI Taxonomy" id="637393"/>
    <lineage>
        <taxon>Bacteria</taxon>
        <taxon>Bacillati</taxon>
        <taxon>Actinomycetota</taxon>
        <taxon>Actinomycetes</taxon>
        <taxon>Micrococcales</taxon>
        <taxon>Microbacteriaceae</taxon>
        <taxon>Herbiconiux</taxon>
    </lineage>
</organism>
<evidence type="ECO:0000313" key="5">
    <source>
        <dbReference type="EMBL" id="GAA2228546.1"/>
    </source>
</evidence>
<dbReference type="Pfam" id="PF07729">
    <property type="entry name" value="FCD"/>
    <property type="match status" value="1"/>
</dbReference>
<dbReference type="RefSeq" id="WP_259478631.1">
    <property type="nucleotide sequence ID" value="NZ_BAAAQY010000003.1"/>
</dbReference>
<accession>A0ABP5Q8G3</accession>
<comment type="caution">
    <text evidence="5">The sequence shown here is derived from an EMBL/GenBank/DDBJ whole genome shotgun (WGS) entry which is preliminary data.</text>
</comment>
<reference evidence="6" key="1">
    <citation type="journal article" date="2019" name="Int. J. Syst. Evol. Microbiol.">
        <title>The Global Catalogue of Microorganisms (GCM) 10K type strain sequencing project: providing services to taxonomists for standard genome sequencing and annotation.</title>
        <authorList>
            <consortium name="The Broad Institute Genomics Platform"/>
            <consortium name="The Broad Institute Genome Sequencing Center for Infectious Disease"/>
            <person name="Wu L."/>
            <person name="Ma J."/>
        </authorList>
    </citation>
    <scope>NUCLEOTIDE SEQUENCE [LARGE SCALE GENOMIC DNA]</scope>
    <source>
        <strain evidence="6">JCM 16117</strain>
    </source>
</reference>
<dbReference type="SUPFAM" id="SSF46785">
    <property type="entry name" value="Winged helix' DNA-binding domain"/>
    <property type="match status" value="1"/>
</dbReference>
<dbReference type="PANTHER" id="PTHR43537:SF24">
    <property type="entry name" value="GLUCONATE OPERON TRANSCRIPTIONAL REPRESSOR"/>
    <property type="match status" value="1"/>
</dbReference>
<keyword evidence="6" id="KW-1185">Reference proteome</keyword>
<dbReference type="Pfam" id="PF00392">
    <property type="entry name" value="GntR"/>
    <property type="match status" value="1"/>
</dbReference>
<dbReference type="InterPro" id="IPR011711">
    <property type="entry name" value="GntR_C"/>
</dbReference>
<gene>
    <name evidence="5" type="ORF">GCM10009851_11220</name>
</gene>
<dbReference type="PANTHER" id="PTHR43537">
    <property type="entry name" value="TRANSCRIPTIONAL REGULATOR, GNTR FAMILY"/>
    <property type="match status" value="1"/>
</dbReference>
<dbReference type="Gene3D" id="1.10.10.10">
    <property type="entry name" value="Winged helix-like DNA-binding domain superfamily/Winged helix DNA-binding domain"/>
    <property type="match status" value="1"/>
</dbReference>
<dbReference type="InterPro" id="IPR008920">
    <property type="entry name" value="TF_FadR/GntR_C"/>
</dbReference>
<dbReference type="SUPFAM" id="SSF48008">
    <property type="entry name" value="GntR ligand-binding domain-like"/>
    <property type="match status" value="1"/>
</dbReference>
<dbReference type="SMART" id="SM00895">
    <property type="entry name" value="FCD"/>
    <property type="match status" value="1"/>
</dbReference>
<keyword evidence="2" id="KW-0238">DNA-binding</keyword>
<dbReference type="CDD" id="cd07377">
    <property type="entry name" value="WHTH_GntR"/>
    <property type="match status" value="1"/>
</dbReference>